<protein>
    <submittedName>
        <fullName evidence="2">Uncharacterized protein</fullName>
    </submittedName>
</protein>
<dbReference type="Proteomes" id="UP001186944">
    <property type="component" value="Unassembled WGS sequence"/>
</dbReference>
<dbReference type="AlphaFoldDB" id="A0AA89C3D1"/>
<name>A0AA89C3D1_PINIB</name>
<keyword evidence="3" id="KW-1185">Reference proteome</keyword>
<feature type="signal peptide" evidence="1">
    <location>
        <begin position="1"/>
        <end position="16"/>
    </location>
</feature>
<feature type="chain" id="PRO_5041741335" evidence="1">
    <location>
        <begin position="17"/>
        <end position="193"/>
    </location>
</feature>
<dbReference type="InterPro" id="IPR051077">
    <property type="entry name" value="Ca-dependent_lectin"/>
</dbReference>
<dbReference type="GO" id="GO:0005615">
    <property type="term" value="C:extracellular space"/>
    <property type="evidence" value="ECO:0007669"/>
    <property type="project" value="TreeGrafter"/>
</dbReference>
<dbReference type="PANTHER" id="PTHR24024">
    <property type="entry name" value="PULMONARY SURFACTANT-ASSOCIATED PROTEIN A"/>
    <property type="match status" value="1"/>
</dbReference>
<evidence type="ECO:0000313" key="2">
    <source>
        <dbReference type="EMBL" id="KAK3099618.1"/>
    </source>
</evidence>
<organism evidence="2 3">
    <name type="scientific">Pinctada imbricata</name>
    <name type="common">Atlantic pearl-oyster</name>
    <name type="synonym">Pinctada martensii</name>
    <dbReference type="NCBI Taxonomy" id="66713"/>
    <lineage>
        <taxon>Eukaryota</taxon>
        <taxon>Metazoa</taxon>
        <taxon>Spiralia</taxon>
        <taxon>Lophotrochozoa</taxon>
        <taxon>Mollusca</taxon>
        <taxon>Bivalvia</taxon>
        <taxon>Autobranchia</taxon>
        <taxon>Pteriomorphia</taxon>
        <taxon>Pterioida</taxon>
        <taxon>Pterioidea</taxon>
        <taxon>Pteriidae</taxon>
        <taxon>Pinctada</taxon>
    </lineage>
</organism>
<keyword evidence="1" id="KW-0732">Signal</keyword>
<accession>A0AA89C3D1</accession>
<dbReference type="EMBL" id="VSWD01000006">
    <property type="protein sequence ID" value="KAK3099618.1"/>
    <property type="molecule type" value="Genomic_DNA"/>
</dbReference>
<dbReference type="PANTHER" id="PTHR24024:SF18">
    <property type="entry name" value="SHORT-CHAIN COLLAGEN C4-LIKE"/>
    <property type="match status" value="1"/>
</dbReference>
<sequence length="193" mass="21391">MSVVFLIILLVHEAATESRKEKRLLLNDPGYYESRISHLESLTRQLQLQQSVQRQNSGATFVHWGSASCSNQTAETVYSGFAAGGWYNYAGSGTNYLCLPRDPLFGNGSYAVSGSYVNYLYGVEYETNFFGDKSQDEDAPCAVCQSTAGASILMIPGRNACYKGWTEQYKGYLASSYYSQTAQNEYVCVEEKA</sequence>
<evidence type="ECO:0000313" key="3">
    <source>
        <dbReference type="Proteomes" id="UP001186944"/>
    </source>
</evidence>
<evidence type="ECO:0000256" key="1">
    <source>
        <dbReference type="SAM" id="SignalP"/>
    </source>
</evidence>
<reference evidence="2" key="1">
    <citation type="submission" date="2019-08" db="EMBL/GenBank/DDBJ databases">
        <title>The improved chromosome-level genome for the pearl oyster Pinctada fucata martensii using PacBio sequencing and Hi-C.</title>
        <authorList>
            <person name="Zheng Z."/>
        </authorList>
    </citation>
    <scope>NUCLEOTIDE SEQUENCE</scope>
    <source>
        <strain evidence="2">ZZ-2019</strain>
        <tissue evidence="2">Adductor muscle</tissue>
    </source>
</reference>
<proteinExistence type="predicted"/>
<gene>
    <name evidence="2" type="ORF">FSP39_007088</name>
</gene>
<comment type="caution">
    <text evidence="2">The sequence shown here is derived from an EMBL/GenBank/DDBJ whole genome shotgun (WGS) entry which is preliminary data.</text>
</comment>